<evidence type="ECO:0000313" key="3">
    <source>
        <dbReference type="Proteomes" id="UP001345963"/>
    </source>
</evidence>
<name>A0ABU7B4D2_9TELE</name>
<comment type="caution">
    <text evidence="2">The sequence shown here is derived from an EMBL/GenBank/DDBJ whole genome shotgun (WGS) entry which is preliminary data.</text>
</comment>
<gene>
    <name evidence="2" type="ORF">ATANTOWER_028734</name>
</gene>
<feature type="compositionally biased region" description="Basic and acidic residues" evidence="1">
    <location>
        <begin position="22"/>
        <end position="31"/>
    </location>
</feature>
<sequence>MENDIGSRLVAFGVEGSGDEEAQAKEGEEQHWVTQGRSVGSRWGTSFSVCCVPQCSGGQSLITALGSRRRT</sequence>
<organism evidence="2 3">
    <name type="scientific">Ataeniobius toweri</name>
    <dbReference type="NCBI Taxonomy" id="208326"/>
    <lineage>
        <taxon>Eukaryota</taxon>
        <taxon>Metazoa</taxon>
        <taxon>Chordata</taxon>
        <taxon>Craniata</taxon>
        <taxon>Vertebrata</taxon>
        <taxon>Euteleostomi</taxon>
        <taxon>Actinopterygii</taxon>
        <taxon>Neopterygii</taxon>
        <taxon>Teleostei</taxon>
        <taxon>Neoteleostei</taxon>
        <taxon>Acanthomorphata</taxon>
        <taxon>Ovalentaria</taxon>
        <taxon>Atherinomorphae</taxon>
        <taxon>Cyprinodontiformes</taxon>
        <taxon>Goodeidae</taxon>
        <taxon>Ataeniobius</taxon>
    </lineage>
</organism>
<evidence type="ECO:0000256" key="1">
    <source>
        <dbReference type="SAM" id="MobiDB-lite"/>
    </source>
</evidence>
<protein>
    <submittedName>
        <fullName evidence="2">Uncharacterized protein</fullName>
    </submittedName>
</protein>
<feature type="region of interest" description="Disordered" evidence="1">
    <location>
        <begin position="15"/>
        <end position="34"/>
    </location>
</feature>
<dbReference type="EMBL" id="JAHUTI010040066">
    <property type="protein sequence ID" value="MED6244970.1"/>
    <property type="molecule type" value="Genomic_DNA"/>
</dbReference>
<reference evidence="2 3" key="1">
    <citation type="submission" date="2021-07" db="EMBL/GenBank/DDBJ databases">
        <authorList>
            <person name="Palmer J.M."/>
        </authorList>
    </citation>
    <scope>NUCLEOTIDE SEQUENCE [LARGE SCALE GENOMIC DNA]</scope>
    <source>
        <strain evidence="2 3">AT_MEX2019</strain>
        <tissue evidence="2">Muscle</tissue>
    </source>
</reference>
<proteinExistence type="predicted"/>
<accession>A0ABU7B4D2</accession>
<dbReference type="Proteomes" id="UP001345963">
    <property type="component" value="Unassembled WGS sequence"/>
</dbReference>
<evidence type="ECO:0000313" key="2">
    <source>
        <dbReference type="EMBL" id="MED6244970.1"/>
    </source>
</evidence>
<keyword evidence="3" id="KW-1185">Reference proteome</keyword>
<feature type="non-terminal residue" evidence="2">
    <location>
        <position position="71"/>
    </location>
</feature>